<dbReference type="EMBL" id="SULG01000099">
    <property type="protein sequence ID" value="TLD40469.1"/>
    <property type="molecule type" value="Genomic_DNA"/>
</dbReference>
<dbReference type="SUPFAM" id="SSF69255">
    <property type="entry name" value="gp5 N-terminal domain-like"/>
    <property type="match status" value="1"/>
</dbReference>
<organism evidence="2 3">
    <name type="scientific">Candidatus Jettenia ecosi</name>
    <dbReference type="NCBI Taxonomy" id="2494326"/>
    <lineage>
        <taxon>Bacteria</taxon>
        <taxon>Pseudomonadati</taxon>
        <taxon>Planctomycetota</taxon>
        <taxon>Candidatus Brocadiia</taxon>
        <taxon>Candidatus Brocadiales</taxon>
        <taxon>Candidatus Brocadiaceae</taxon>
        <taxon>Candidatus Jettenia</taxon>
    </lineage>
</organism>
<name>A0A533Q8E4_9BACT</name>
<comment type="caution">
    <text evidence="2">The sequence shown here is derived from an EMBL/GenBank/DDBJ whole genome shotgun (WGS) entry which is preliminary data.</text>
</comment>
<reference evidence="2 3" key="1">
    <citation type="submission" date="2019-04" db="EMBL/GenBank/DDBJ databases">
        <title>Genome of a novel bacterium Candidatus Jettenia ecosi reconstructed from metagenome of an anammox bioreactor.</title>
        <authorList>
            <person name="Mardanov A.V."/>
            <person name="Beletsky A.V."/>
            <person name="Ravin N.V."/>
            <person name="Botchkova E.A."/>
            <person name="Litti Y.V."/>
            <person name="Nozhevnikova A.N."/>
        </authorList>
    </citation>
    <scope>NUCLEOTIDE SEQUENCE [LARGE SCALE GENOMIC DNA]</scope>
    <source>
        <strain evidence="2">J2</strain>
    </source>
</reference>
<evidence type="ECO:0000259" key="1">
    <source>
        <dbReference type="Pfam" id="PF04717"/>
    </source>
</evidence>
<dbReference type="InterPro" id="IPR006531">
    <property type="entry name" value="Gp5/Vgr_OB"/>
</dbReference>
<evidence type="ECO:0000313" key="3">
    <source>
        <dbReference type="Proteomes" id="UP000319783"/>
    </source>
</evidence>
<evidence type="ECO:0000313" key="2">
    <source>
        <dbReference type="EMBL" id="TLD40469.1"/>
    </source>
</evidence>
<proteinExistence type="predicted"/>
<gene>
    <name evidence="2" type="ORF">JETT_3281</name>
</gene>
<dbReference type="Proteomes" id="UP000319783">
    <property type="component" value="Unassembled WGS sequence"/>
</dbReference>
<feature type="domain" description="Gp5/Type VI secretion system Vgr protein OB-fold" evidence="1">
    <location>
        <begin position="25"/>
        <end position="99"/>
    </location>
</feature>
<protein>
    <recommendedName>
        <fullName evidence="1">Gp5/Type VI secretion system Vgr protein OB-fold domain-containing protein</fullName>
    </recommendedName>
</protein>
<dbReference type="InterPro" id="IPR037026">
    <property type="entry name" value="Vgr_OB-fold_dom_sf"/>
</dbReference>
<dbReference type="AlphaFoldDB" id="A0A533Q8E4"/>
<dbReference type="Gene3D" id="2.40.50.230">
    <property type="entry name" value="Gp5 N-terminal domain"/>
    <property type="match status" value="1"/>
</dbReference>
<accession>A0A533Q8E4</accession>
<sequence length="175" mass="19299">MIDPDIEKLVVELTEFTRSRYFGKYRGLVKDVNDSENLGRIIARVPEVYGDENSPWALPVVPFAGKNHGLVVLPEVGDGVWIEFEAGDPSRPVWTGCWWGSEEMPEPGGTKTRVLATSGGHKVILDDDKKELRLLHSGGSEITMTENEIMLKIGATQIILSAHGVNINNGAFEVR</sequence>
<dbReference type="Pfam" id="PF04717">
    <property type="entry name" value="Phage_base_V"/>
    <property type="match status" value="1"/>
</dbReference>